<dbReference type="EMBL" id="MVGC01000076">
    <property type="protein sequence ID" value="RJE24578.1"/>
    <property type="molecule type" value="Genomic_DNA"/>
</dbReference>
<name>A0A3A2ZMW4_9EURO</name>
<comment type="caution">
    <text evidence="1">The sequence shown here is derived from an EMBL/GenBank/DDBJ whole genome shotgun (WGS) entry which is preliminary data.</text>
</comment>
<dbReference type="OrthoDB" id="376826at2759"/>
<protein>
    <submittedName>
        <fullName evidence="1">Pathogenesis associated protein Cap20</fullName>
    </submittedName>
</protein>
<gene>
    <name evidence="1" type="ORF">PHISCL_03109</name>
</gene>
<dbReference type="Proteomes" id="UP000266188">
    <property type="component" value="Unassembled WGS sequence"/>
</dbReference>
<evidence type="ECO:0000313" key="2">
    <source>
        <dbReference type="Proteomes" id="UP000266188"/>
    </source>
</evidence>
<sequence length="188" mass="21102">MPHAENDTMGEPTVNGEKVYSHFLEHLTSYPVVSGSITTFKNNKYGAKSLEYADQGYVLLAKPVFPYLSKPFDYFAPYLIRVDTLGDKGLTKIDNTFPFIKEDIEKLRGSVYENVYLPVRLAGDMKHHLLETYGSEYKKCGGDGIIASGKAVISTSLVLSQEYLGWVNSFLQTKKEQVKDVTNEKVIT</sequence>
<evidence type="ECO:0000313" key="1">
    <source>
        <dbReference type="EMBL" id="RJE24578.1"/>
    </source>
</evidence>
<dbReference type="AlphaFoldDB" id="A0A3A2ZMW4"/>
<proteinExistence type="predicted"/>
<reference evidence="2" key="1">
    <citation type="submission" date="2017-02" db="EMBL/GenBank/DDBJ databases">
        <authorList>
            <person name="Tafer H."/>
            <person name="Lopandic K."/>
        </authorList>
    </citation>
    <scope>NUCLEOTIDE SEQUENCE [LARGE SCALE GENOMIC DNA]</scope>
    <source>
        <strain evidence="2">CBS 366.77</strain>
    </source>
</reference>
<organism evidence="1 2">
    <name type="scientific">Aspergillus sclerotialis</name>
    <dbReference type="NCBI Taxonomy" id="2070753"/>
    <lineage>
        <taxon>Eukaryota</taxon>
        <taxon>Fungi</taxon>
        <taxon>Dikarya</taxon>
        <taxon>Ascomycota</taxon>
        <taxon>Pezizomycotina</taxon>
        <taxon>Eurotiomycetes</taxon>
        <taxon>Eurotiomycetidae</taxon>
        <taxon>Eurotiales</taxon>
        <taxon>Aspergillaceae</taxon>
        <taxon>Aspergillus</taxon>
        <taxon>Aspergillus subgen. Polypaecilum</taxon>
    </lineage>
</organism>
<keyword evidence="2" id="KW-1185">Reference proteome</keyword>
<dbReference type="STRING" id="2070753.A0A3A2ZMW4"/>
<accession>A0A3A2ZMW4</accession>